<keyword evidence="1 3" id="KW-0378">Hydrolase</keyword>
<feature type="active site" description="Proton donor" evidence="3">
    <location>
        <position position="259"/>
    </location>
</feature>
<dbReference type="Pfam" id="PF07555">
    <property type="entry name" value="NAGidase"/>
    <property type="match status" value="1"/>
</dbReference>
<dbReference type="InterPro" id="IPR049478">
    <property type="entry name" value="BT_4395-like_hel"/>
</dbReference>
<dbReference type="GO" id="GO:0005975">
    <property type="term" value="P:carbohydrate metabolic process"/>
    <property type="evidence" value="ECO:0007669"/>
    <property type="project" value="UniProtKB-ARBA"/>
</dbReference>
<dbReference type="InterPro" id="IPR017853">
    <property type="entry name" value="GH"/>
</dbReference>
<dbReference type="EMBL" id="AMEQ01000015">
    <property type="protein sequence ID" value="EKY02426.1"/>
    <property type="molecule type" value="Genomic_DNA"/>
</dbReference>
<dbReference type="PATRIC" id="fig|1127696.3.peg.383"/>
<dbReference type="eggNOG" id="COG3525">
    <property type="taxonomic scope" value="Bacteria"/>
</dbReference>
<dbReference type="SUPFAM" id="SSF140657">
    <property type="entry name" value="Hyaluronidase post-catalytic domain-like"/>
    <property type="match status" value="1"/>
</dbReference>
<dbReference type="SUPFAM" id="SSF55545">
    <property type="entry name" value="beta-N-acetylhexosaminidase-like domain"/>
    <property type="match status" value="1"/>
</dbReference>
<comment type="caution">
    <text evidence="5">The sequence shown here is derived from an EMBL/GenBank/DDBJ whole genome shotgun (WGS) entry which is preliminary data.</text>
</comment>
<sequence length="739" mass="84438">MTRTLTFSTLFTLGTLTLSAQTLPELYPQPHKVELGKKIQALSPSQLHLGKVLDTLTLPQIHAQQELFTKARVQLGLRGEASLRAYASKVPNQAESYYLQFDSKKTILVGTDSIGLYYGLQTLRQLLSEERILPSCTIADSPDVALRGVVEGFYGNPYSHRDRIEQFKFYGRTKLNTYIYGPKDDPYHREKWRELYPSEERQRIGQLVSEAHSRGVRFVWAIHPGLDIKWTQADRDAVVRKCEDMYHLGVRSFAVFFDDISADDESAGHQADLMNYLYEHFQKTGMQVSSLILCPTQYNQAWAKGNYLDILGTKMHPKIEIMWTGKTVVTMIDRETMEYVNGRIRRKGYVWLNYPVTDFAVDHLLLGPMKGNATDLAPLLGGFVANPMEYAEASKIAIFSVADYLWNMKAYDADRAWEGVTKELYPQAVEEFRRFAQDNIDPGANGHRFRIPGESRDFVPYISQFKEAYLKTGSVPSALRLKLSNRFALMGNDALTVMASYHDSPALTEELLPWLQVYYFMSMQGQALLKMQEELEQGNYSSFMKLYDALRDVEVEQSAIRSRDFKGSLNAPYPKPASQVVAPFLSWLKRQLYTRYRKTYTYEVDKLPAPLVESGKYYVKVKGAYLTNSSTGVQLITGADTINPQRQVWLIDFDQETGRYILTNAQDQQVLTSSLKLTKSADKSRDSFTLHRNEAGFFALQNAEEALAYIWGLKGGKLHINYRKTPQPEDYLFELLPTE</sequence>
<proteinExistence type="inferred from homology"/>
<dbReference type="GO" id="GO:1901135">
    <property type="term" value="P:carbohydrate derivative metabolic process"/>
    <property type="evidence" value="ECO:0007669"/>
    <property type="project" value="UniProtKB-ARBA"/>
</dbReference>
<dbReference type="RefSeq" id="WP_005468612.1">
    <property type="nucleotide sequence ID" value="NZ_KB291043.1"/>
</dbReference>
<reference evidence="5 6" key="1">
    <citation type="submission" date="2012-05" db="EMBL/GenBank/DDBJ databases">
        <authorList>
            <person name="Weinstock G."/>
            <person name="Sodergren E."/>
            <person name="Lobos E.A."/>
            <person name="Fulton L."/>
            <person name="Fulton R."/>
            <person name="Courtney L."/>
            <person name="Fronick C."/>
            <person name="O'Laughlin M."/>
            <person name="Godfrey J."/>
            <person name="Wilson R.M."/>
            <person name="Miner T."/>
            <person name="Farmer C."/>
            <person name="Delehaunty K."/>
            <person name="Cordes M."/>
            <person name="Minx P."/>
            <person name="Tomlinson C."/>
            <person name="Chen J."/>
            <person name="Wollam A."/>
            <person name="Pepin K.H."/>
            <person name="Bhonagiri V."/>
            <person name="Zhang X."/>
            <person name="Suruliraj S."/>
            <person name="Warren W."/>
            <person name="Mitreva M."/>
            <person name="Mardis E.R."/>
            <person name="Wilson R.K."/>
        </authorList>
    </citation>
    <scope>NUCLEOTIDE SEQUENCE [LARGE SCALE GENOMIC DNA]</scope>
    <source>
        <strain evidence="5 6">F0037</strain>
    </source>
</reference>
<dbReference type="Pfam" id="PF02838">
    <property type="entry name" value="Glyco_hydro_20b"/>
    <property type="match status" value="1"/>
</dbReference>
<protein>
    <submittedName>
        <fullName evidence="5">O-GlcNAcase BT_4395 family protein</fullName>
    </submittedName>
</protein>
<dbReference type="HOGENOM" id="CLU_001501_3_1_10"/>
<name>L1NGH5_9PORP</name>
<dbReference type="Proteomes" id="UP000010408">
    <property type="component" value="Unassembled WGS sequence"/>
</dbReference>
<organism evidence="5 6">
    <name type="scientific">Porphyromonas catoniae F0037</name>
    <dbReference type="NCBI Taxonomy" id="1127696"/>
    <lineage>
        <taxon>Bacteria</taxon>
        <taxon>Pseudomonadati</taxon>
        <taxon>Bacteroidota</taxon>
        <taxon>Bacteroidia</taxon>
        <taxon>Bacteroidales</taxon>
        <taxon>Porphyromonadaceae</taxon>
        <taxon>Porphyromonas</taxon>
    </lineage>
</organism>
<accession>L1NGH5</accession>
<dbReference type="GO" id="GO:0015929">
    <property type="term" value="F:hexosaminidase activity"/>
    <property type="evidence" value="ECO:0007669"/>
    <property type="project" value="UniProtKB-ARBA"/>
</dbReference>
<dbReference type="AlphaFoldDB" id="L1NGH5"/>
<feature type="domain" description="GH84" evidence="4">
    <location>
        <begin position="145"/>
        <end position="409"/>
    </location>
</feature>
<dbReference type="PANTHER" id="PTHR13170:SF16">
    <property type="entry name" value="PROTEIN O-GLCNACASE"/>
    <property type="match status" value="1"/>
</dbReference>
<dbReference type="STRING" id="1127696.HMPREF9134_00441"/>
<dbReference type="Gene3D" id="1.20.58.460">
    <property type="entry name" value="Hyaluronidase post-catalytic domain-like"/>
    <property type="match status" value="1"/>
</dbReference>
<dbReference type="InterPro" id="IPR011496">
    <property type="entry name" value="O-GlcNAcase_cat"/>
</dbReference>
<dbReference type="Gene3D" id="3.20.20.80">
    <property type="entry name" value="Glycosidases"/>
    <property type="match status" value="1"/>
</dbReference>
<dbReference type="PROSITE" id="PS52009">
    <property type="entry name" value="GH84"/>
    <property type="match status" value="1"/>
</dbReference>
<dbReference type="PANTHER" id="PTHR13170">
    <property type="entry name" value="O-GLCNACASE"/>
    <property type="match status" value="1"/>
</dbReference>
<evidence type="ECO:0000256" key="2">
    <source>
        <dbReference type="ARBA" id="ARBA00023295"/>
    </source>
</evidence>
<gene>
    <name evidence="5" type="ORF">HMPREF9134_00441</name>
</gene>
<evidence type="ECO:0000259" key="4">
    <source>
        <dbReference type="PROSITE" id="PS52009"/>
    </source>
</evidence>
<evidence type="ECO:0000313" key="5">
    <source>
        <dbReference type="EMBL" id="EKY02426.1"/>
    </source>
</evidence>
<dbReference type="InterPro" id="IPR015882">
    <property type="entry name" value="HEX_bac_N"/>
</dbReference>
<dbReference type="InterPro" id="IPR051822">
    <property type="entry name" value="Glycosyl_Hydrolase_84"/>
</dbReference>
<dbReference type="SUPFAM" id="SSF51445">
    <property type="entry name" value="(Trans)glycosidases"/>
    <property type="match status" value="1"/>
</dbReference>
<evidence type="ECO:0000256" key="1">
    <source>
        <dbReference type="ARBA" id="ARBA00022801"/>
    </source>
</evidence>
<dbReference type="InterPro" id="IPR029018">
    <property type="entry name" value="Hex-like_dom2"/>
</dbReference>
<evidence type="ECO:0000256" key="3">
    <source>
        <dbReference type="PROSITE-ProRule" id="PRU01353"/>
    </source>
</evidence>
<dbReference type="Gene3D" id="3.30.379.10">
    <property type="entry name" value="Chitobiase/beta-hexosaminidase domain 2-like"/>
    <property type="match status" value="1"/>
</dbReference>
<dbReference type="Pfam" id="PF21809">
    <property type="entry name" value="Glyco_hydro_84_hel"/>
    <property type="match status" value="1"/>
</dbReference>
<comment type="similarity">
    <text evidence="3">Belongs to the glycosyl hydrolase 84 family.</text>
</comment>
<evidence type="ECO:0000313" key="6">
    <source>
        <dbReference type="Proteomes" id="UP000010408"/>
    </source>
</evidence>
<keyword evidence="2 3" id="KW-0326">Glycosidase</keyword>